<dbReference type="Proteomes" id="UP000219494">
    <property type="component" value="Unassembled WGS sequence"/>
</dbReference>
<reference evidence="9 10" key="1">
    <citation type="submission" date="2017-07" db="EMBL/GenBank/DDBJ databases">
        <authorList>
            <person name="Sun Z.S."/>
            <person name="Albrecht U."/>
            <person name="Echele G."/>
            <person name="Lee C.C."/>
        </authorList>
    </citation>
    <scope>NUCLEOTIDE SEQUENCE [LARGE SCALE GENOMIC DNA]</scope>
    <source>
        <strain evidence="9 10">CGMCC 1.12672</strain>
    </source>
</reference>
<dbReference type="InterPro" id="IPR004681">
    <property type="entry name" value="TRAP_DctM"/>
</dbReference>
<dbReference type="GO" id="GO:0022857">
    <property type="term" value="F:transmembrane transporter activity"/>
    <property type="evidence" value="ECO:0007669"/>
    <property type="project" value="UniProtKB-UniRule"/>
</dbReference>
<accession>A0A285R2B5</accession>
<evidence type="ECO:0000313" key="10">
    <source>
        <dbReference type="Proteomes" id="UP000219494"/>
    </source>
</evidence>
<evidence type="ECO:0000256" key="1">
    <source>
        <dbReference type="ARBA" id="ARBA00004429"/>
    </source>
</evidence>
<keyword evidence="10" id="KW-1185">Reference proteome</keyword>
<comment type="similarity">
    <text evidence="7">Belongs to the TRAP transporter large permease family.</text>
</comment>
<evidence type="ECO:0000256" key="3">
    <source>
        <dbReference type="ARBA" id="ARBA00022519"/>
    </source>
</evidence>
<dbReference type="AlphaFoldDB" id="A0A285R2B5"/>
<name>A0A285R2B5_9SPHN</name>
<keyword evidence="3 7" id="KW-0997">Cell inner membrane</keyword>
<keyword evidence="2" id="KW-1003">Cell membrane</keyword>
<dbReference type="Pfam" id="PF06808">
    <property type="entry name" value="DctM"/>
    <property type="match status" value="1"/>
</dbReference>
<organism evidence="9 10">
    <name type="scientific">Sphingomonas guangdongensis</name>
    <dbReference type="NCBI Taxonomy" id="1141890"/>
    <lineage>
        <taxon>Bacteria</taxon>
        <taxon>Pseudomonadati</taxon>
        <taxon>Pseudomonadota</taxon>
        <taxon>Alphaproteobacteria</taxon>
        <taxon>Sphingomonadales</taxon>
        <taxon>Sphingomonadaceae</taxon>
        <taxon>Sphingomonas</taxon>
    </lineage>
</organism>
<feature type="transmembrane region" description="Helical" evidence="7">
    <location>
        <begin position="248"/>
        <end position="264"/>
    </location>
</feature>
<evidence type="ECO:0000256" key="4">
    <source>
        <dbReference type="ARBA" id="ARBA00022692"/>
    </source>
</evidence>
<evidence type="ECO:0000256" key="5">
    <source>
        <dbReference type="ARBA" id="ARBA00022989"/>
    </source>
</evidence>
<dbReference type="OrthoDB" id="9790209at2"/>
<keyword evidence="6 7" id="KW-0472">Membrane</keyword>
<sequence>MTPELIGALSIAVLLALLALGVPIAAVLGLVGFTGLALLTSIEAATIKAGVVGWETISRYELGVLPLFLLMAHLCFTAGASRDFFDAAAKLLGHRRGGLATASIAGCAGFGAISGSSLATAATVGLVALPEMRKRGYAPSLSTGSIAAGGTLGSLIPPSGALIVYGMIAEQPISKLFAAALVPVATQALLYIAVIILLCRRNPALGPVSERVPWRERFASLGRIADIAVLIVLVIGGLTVGWFTPTEAASIGSVLAMLLCARRGKLTIPALRRALAETLRTAGVIYAIIIGAIVFSVFLGATGLASHLTALVIDANLDAKAAAAVIVVVLLLLGSVLDGMALMLLTVPIFLPMMVGLGMSPIWFGIFVVRTIELGLVHPPLGMNVYIIQGIAKDVPLGTIFRGVLPFLAADMLHIALLILVPATALWLPGVLA</sequence>
<dbReference type="GO" id="GO:0005886">
    <property type="term" value="C:plasma membrane"/>
    <property type="evidence" value="ECO:0007669"/>
    <property type="project" value="UniProtKB-SubCell"/>
</dbReference>
<dbReference type="PIRSF" id="PIRSF006066">
    <property type="entry name" value="HI0050"/>
    <property type="match status" value="1"/>
</dbReference>
<feature type="domain" description="TRAP C4-dicarboxylate transport system permease DctM subunit" evidence="8">
    <location>
        <begin position="12"/>
        <end position="423"/>
    </location>
</feature>
<dbReference type="PANTHER" id="PTHR33362:SF5">
    <property type="entry name" value="C4-DICARBOXYLATE TRAP TRANSPORTER LARGE PERMEASE PROTEIN DCTM"/>
    <property type="match status" value="1"/>
</dbReference>
<protein>
    <recommendedName>
        <fullName evidence="7">TRAP transporter large permease protein</fullName>
    </recommendedName>
</protein>
<feature type="transmembrane region" description="Helical" evidence="7">
    <location>
        <begin position="319"/>
        <end position="337"/>
    </location>
</feature>
<dbReference type="PANTHER" id="PTHR33362">
    <property type="entry name" value="SIALIC ACID TRAP TRANSPORTER PERMEASE PROTEIN SIAT-RELATED"/>
    <property type="match status" value="1"/>
</dbReference>
<comment type="subunit">
    <text evidence="7">The complex comprises the extracytoplasmic solute receptor protein and the two transmembrane proteins.</text>
</comment>
<feature type="transmembrane region" description="Helical" evidence="7">
    <location>
        <begin position="220"/>
        <end position="242"/>
    </location>
</feature>
<comment type="function">
    <text evidence="7">Part of the tripartite ATP-independent periplasmic (TRAP) transport system.</text>
</comment>
<evidence type="ECO:0000256" key="7">
    <source>
        <dbReference type="RuleBase" id="RU369079"/>
    </source>
</evidence>
<evidence type="ECO:0000313" key="9">
    <source>
        <dbReference type="EMBL" id="SOB88243.1"/>
    </source>
</evidence>
<evidence type="ECO:0000256" key="6">
    <source>
        <dbReference type="ARBA" id="ARBA00023136"/>
    </source>
</evidence>
<feature type="transmembrane region" description="Helical" evidence="7">
    <location>
        <begin position="141"/>
        <end position="165"/>
    </location>
</feature>
<dbReference type="EMBL" id="OBMI01000003">
    <property type="protein sequence ID" value="SOB88243.1"/>
    <property type="molecule type" value="Genomic_DNA"/>
</dbReference>
<evidence type="ECO:0000256" key="2">
    <source>
        <dbReference type="ARBA" id="ARBA00022475"/>
    </source>
</evidence>
<dbReference type="NCBIfam" id="TIGR00786">
    <property type="entry name" value="dctM"/>
    <property type="match status" value="1"/>
</dbReference>
<feature type="transmembrane region" description="Helical" evidence="7">
    <location>
        <begin position="177"/>
        <end position="199"/>
    </location>
</feature>
<keyword evidence="7" id="KW-0813">Transport</keyword>
<dbReference type="RefSeq" id="WP_097065020.1">
    <property type="nucleotide sequence ID" value="NZ_OBMI01000003.1"/>
</dbReference>
<gene>
    <name evidence="9" type="ORF">SAMN06297144_3388</name>
</gene>
<feature type="transmembrane region" description="Helical" evidence="7">
    <location>
        <begin position="100"/>
        <end position="129"/>
    </location>
</feature>
<feature type="transmembrane region" description="Helical" evidence="7">
    <location>
        <begin position="284"/>
        <end position="313"/>
    </location>
</feature>
<proteinExistence type="inferred from homology"/>
<feature type="transmembrane region" description="Helical" evidence="7">
    <location>
        <begin position="6"/>
        <end position="39"/>
    </location>
</feature>
<keyword evidence="5 7" id="KW-1133">Transmembrane helix</keyword>
<feature type="transmembrane region" description="Helical" evidence="7">
    <location>
        <begin position="412"/>
        <end position="432"/>
    </location>
</feature>
<dbReference type="InterPro" id="IPR010656">
    <property type="entry name" value="DctM"/>
</dbReference>
<feature type="transmembrane region" description="Helical" evidence="7">
    <location>
        <begin position="349"/>
        <end position="369"/>
    </location>
</feature>
<evidence type="ECO:0000259" key="8">
    <source>
        <dbReference type="Pfam" id="PF06808"/>
    </source>
</evidence>
<keyword evidence="4 7" id="KW-0812">Transmembrane</keyword>
<comment type="subcellular location">
    <subcellularLocation>
        <location evidence="1 7">Cell inner membrane</location>
        <topology evidence="1 7">Multi-pass membrane protein</topology>
    </subcellularLocation>
</comment>
<feature type="transmembrane region" description="Helical" evidence="7">
    <location>
        <begin position="60"/>
        <end position="80"/>
    </location>
</feature>